<organism evidence="7 8">
    <name type="scientific">Sphingomonas sinipercae</name>
    <dbReference type="NCBI Taxonomy" id="2714944"/>
    <lineage>
        <taxon>Bacteria</taxon>
        <taxon>Pseudomonadati</taxon>
        <taxon>Pseudomonadota</taxon>
        <taxon>Alphaproteobacteria</taxon>
        <taxon>Sphingomonadales</taxon>
        <taxon>Sphingomonadaceae</taxon>
        <taxon>Sphingomonas</taxon>
    </lineage>
</organism>
<gene>
    <name evidence="7" type="ORF">G7078_06950</name>
</gene>
<dbReference type="GO" id="GO:0015036">
    <property type="term" value="F:disulfide oxidoreductase activity"/>
    <property type="evidence" value="ECO:0007669"/>
    <property type="project" value="InterPro"/>
</dbReference>
<dbReference type="SUPFAM" id="SSF52833">
    <property type="entry name" value="Thioredoxin-like"/>
    <property type="match status" value="1"/>
</dbReference>
<dbReference type="EMBL" id="CP049871">
    <property type="protein sequence ID" value="QIL02552.1"/>
    <property type="molecule type" value="Genomic_DNA"/>
</dbReference>
<dbReference type="GO" id="GO:0017004">
    <property type="term" value="P:cytochrome complex assembly"/>
    <property type="evidence" value="ECO:0007669"/>
    <property type="project" value="UniProtKB-KW"/>
</dbReference>
<evidence type="ECO:0000256" key="4">
    <source>
        <dbReference type="ARBA" id="ARBA00023157"/>
    </source>
</evidence>
<evidence type="ECO:0000256" key="1">
    <source>
        <dbReference type="ARBA" id="ARBA00004196"/>
    </source>
</evidence>
<dbReference type="AlphaFoldDB" id="A0A6G7ZNQ2"/>
<dbReference type="PROSITE" id="PS51352">
    <property type="entry name" value="THIOREDOXIN_2"/>
    <property type="match status" value="1"/>
</dbReference>
<comment type="similarity">
    <text evidence="2">Belongs to the thioredoxin family. DsbE subfamily.</text>
</comment>
<dbReference type="InterPro" id="IPR050553">
    <property type="entry name" value="Thioredoxin_ResA/DsbE_sf"/>
</dbReference>
<dbReference type="InterPro" id="IPR004799">
    <property type="entry name" value="Periplasmic_diS_OxRdtase_DsbE"/>
</dbReference>
<evidence type="ECO:0000313" key="7">
    <source>
        <dbReference type="EMBL" id="QIL02552.1"/>
    </source>
</evidence>
<keyword evidence="4" id="KW-1015">Disulfide bond</keyword>
<name>A0A6G7ZNQ2_9SPHN</name>
<dbReference type="PANTHER" id="PTHR42852">
    <property type="entry name" value="THIOL:DISULFIDE INTERCHANGE PROTEIN DSBE"/>
    <property type="match status" value="1"/>
</dbReference>
<proteinExistence type="inferred from homology"/>
<dbReference type="Gene3D" id="3.40.30.10">
    <property type="entry name" value="Glutaredoxin"/>
    <property type="match status" value="1"/>
</dbReference>
<dbReference type="InterPro" id="IPR013766">
    <property type="entry name" value="Thioredoxin_domain"/>
</dbReference>
<feature type="domain" description="Thioredoxin" evidence="6">
    <location>
        <begin position="35"/>
        <end position="174"/>
    </location>
</feature>
<dbReference type="Proteomes" id="UP000502502">
    <property type="component" value="Chromosome"/>
</dbReference>
<dbReference type="NCBIfam" id="TIGR00385">
    <property type="entry name" value="dsbE"/>
    <property type="match status" value="1"/>
</dbReference>
<evidence type="ECO:0000256" key="2">
    <source>
        <dbReference type="ARBA" id="ARBA00007758"/>
    </source>
</evidence>
<keyword evidence="8" id="KW-1185">Reference proteome</keyword>
<dbReference type="PANTHER" id="PTHR42852:SF6">
    <property type="entry name" value="THIOL:DISULFIDE INTERCHANGE PROTEIN DSBE"/>
    <property type="match status" value="1"/>
</dbReference>
<dbReference type="KEGG" id="ssin:G7078_06950"/>
<dbReference type="InterPro" id="IPR013740">
    <property type="entry name" value="Redoxin"/>
</dbReference>
<reference evidence="7 8" key="1">
    <citation type="submission" date="2020-03" db="EMBL/GenBank/DDBJ databases">
        <title>Sphingomonas sp. nov., isolated from fish.</title>
        <authorList>
            <person name="Hyun D.-W."/>
            <person name="Bae J.-W."/>
        </authorList>
    </citation>
    <scope>NUCLEOTIDE SEQUENCE [LARGE SCALE GENOMIC DNA]</scope>
    <source>
        <strain evidence="7 8">HDW15C</strain>
    </source>
</reference>
<keyword evidence="3" id="KW-0201">Cytochrome c-type biogenesis</keyword>
<evidence type="ECO:0000259" key="6">
    <source>
        <dbReference type="PROSITE" id="PS51352"/>
    </source>
</evidence>
<sequence length="174" mass="18817">MRRWLGFVPLLVLGLIVAGLLWRLANPGDTDIRSRMVGRPVPQLALAPVAGHPAITAASLADGQPRLLNLFASWCVPCIAEAPVLMELKRQGVRIDGIAIRDTERDLGNFLERHGNPFERIGSDPESKAQVALGSAGVPESFVIDGRGVIRMQHIGPIEPSDVPKIVQALEQAR</sequence>
<dbReference type="InterPro" id="IPR036249">
    <property type="entry name" value="Thioredoxin-like_sf"/>
</dbReference>
<keyword evidence="5" id="KW-0676">Redox-active center</keyword>
<evidence type="ECO:0000256" key="5">
    <source>
        <dbReference type="ARBA" id="ARBA00023284"/>
    </source>
</evidence>
<accession>A0A6G7ZNQ2</accession>
<dbReference type="RefSeq" id="WP_166094402.1">
    <property type="nucleotide sequence ID" value="NZ_CP049871.1"/>
</dbReference>
<evidence type="ECO:0000256" key="3">
    <source>
        <dbReference type="ARBA" id="ARBA00022748"/>
    </source>
</evidence>
<dbReference type="Pfam" id="PF08534">
    <property type="entry name" value="Redoxin"/>
    <property type="match status" value="1"/>
</dbReference>
<protein>
    <submittedName>
        <fullName evidence="7">DsbE family thiol:disulfide interchange protein</fullName>
    </submittedName>
</protein>
<evidence type="ECO:0000313" key="8">
    <source>
        <dbReference type="Proteomes" id="UP000502502"/>
    </source>
</evidence>
<dbReference type="GO" id="GO:0030288">
    <property type="term" value="C:outer membrane-bounded periplasmic space"/>
    <property type="evidence" value="ECO:0007669"/>
    <property type="project" value="InterPro"/>
</dbReference>
<comment type="subcellular location">
    <subcellularLocation>
        <location evidence="1">Cell envelope</location>
    </subcellularLocation>
</comment>